<dbReference type="InterPro" id="IPR006140">
    <property type="entry name" value="D-isomer_DH_NAD-bd"/>
</dbReference>
<dbReference type="GO" id="GO:0016618">
    <property type="term" value="F:hydroxypyruvate reductase [NAD(P)H] activity"/>
    <property type="evidence" value="ECO:0007669"/>
    <property type="project" value="TreeGrafter"/>
</dbReference>
<dbReference type="GO" id="GO:0051287">
    <property type="term" value="F:NAD binding"/>
    <property type="evidence" value="ECO:0007669"/>
    <property type="project" value="InterPro"/>
</dbReference>
<comment type="caution">
    <text evidence="7">The sequence shown here is derived from an EMBL/GenBank/DDBJ whole genome shotgun (WGS) entry which is preliminary data.</text>
</comment>
<protein>
    <submittedName>
        <fullName evidence="7">2-hydroxyacid dehydrogenase</fullName>
    </submittedName>
</protein>
<dbReference type="InterPro" id="IPR006139">
    <property type="entry name" value="D-isomer_2_OHA_DH_cat_dom"/>
</dbReference>
<evidence type="ECO:0000259" key="5">
    <source>
        <dbReference type="Pfam" id="PF00389"/>
    </source>
</evidence>
<dbReference type="FunFam" id="3.40.50.720:FF:000213">
    <property type="entry name" value="Putative 2-hydroxyacid dehydrogenase"/>
    <property type="match status" value="1"/>
</dbReference>
<feature type="domain" description="D-isomer specific 2-hydroxyacid dehydrogenase NAD-binding" evidence="6">
    <location>
        <begin position="108"/>
        <end position="279"/>
    </location>
</feature>
<keyword evidence="8" id="KW-1185">Reference proteome</keyword>
<gene>
    <name evidence="7" type="ORF">DN412_23910</name>
</gene>
<dbReference type="InterPro" id="IPR050223">
    <property type="entry name" value="D-isomer_2-hydroxyacid_DH"/>
</dbReference>
<keyword evidence="1" id="KW-0521">NADP</keyword>
<evidence type="ECO:0000313" key="7">
    <source>
        <dbReference type="EMBL" id="RDK07854.1"/>
    </source>
</evidence>
<dbReference type="SUPFAM" id="SSF51735">
    <property type="entry name" value="NAD(P)-binding Rossmann-fold domains"/>
    <property type="match status" value="1"/>
</dbReference>
<keyword evidence="2 4" id="KW-0560">Oxidoreductase</keyword>
<evidence type="ECO:0000256" key="2">
    <source>
        <dbReference type="ARBA" id="ARBA00023002"/>
    </source>
</evidence>
<evidence type="ECO:0000256" key="4">
    <source>
        <dbReference type="RuleBase" id="RU003719"/>
    </source>
</evidence>
<dbReference type="Pfam" id="PF02826">
    <property type="entry name" value="2-Hacid_dh_C"/>
    <property type="match status" value="1"/>
</dbReference>
<reference evidence="8" key="1">
    <citation type="submission" date="2018-06" db="EMBL/GenBank/DDBJ databases">
        <authorList>
            <person name="Feng T."/>
            <person name="Jeon C.O."/>
        </authorList>
    </citation>
    <scope>NUCLEOTIDE SEQUENCE [LARGE SCALE GENOMIC DNA]</scope>
    <source>
        <strain evidence="8">S23</strain>
    </source>
</reference>
<accession>A0A370NQJ2</accession>
<evidence type="ECO:0000256" key="1">
    <source>
        <dbReference type="ARBA" id="ARBA00022857"/>
    </source>
</evidence>
<comment type="similarity">
    <text evidence="4">Belongs to the D-isomer specific 2-hydroxyacid dehydrogenase family.</text>
</comment>
<evidence type="ECO:0000259" key="6">
    <source>
        <dbReference type="Pfam" id="PF02826"/>
    </source>
</evidence>
<dbReference type="GO" id="GO:0030267">
    <property type="term" value="F:glyoxylate reductase (NADPH) activity"/>
    <property type="evidence" value="ECO:0007669"/>
    <property type="project" value="TreeGrafter"/>
</dbReference>
<name>A0A370NQJ2_9BURK</name>
<dbReference type="GO" id="GO:0005829">
    <property type="term" value="C:cytosol"/>
    <property type="evidence" value="ECO:0007669"/>
    <property type="project" value="TreeGrafter"/>
</dbReference>
<organism evidence="7 8">
    <name type="scientific">Cupriavidus lacunae</name>
    <dbReference type="NCBI Taxonomy" id="2666307"/>
    <lineage>
        <taxon>Bacteria</taxon>
        <taxon>Pseudomonadati</taxon>
        <taxon>Pseudomonadota</taxon>
        <taxon>Betaproteobacteria</taxon>
        <taxon>Burkholderiales</taxon>
        <taxon>Burkholderiaceae</taxon>
        <taxon>Cupriavidus</taxon>
    </lineage>
</organism>
<dbReference type="AlphaFoldDB" id="A0A370NQJ2"/>
<dbReference type="SUPFAM" id="SSF52283">
    <property type="entry name" value="Formate/glycerate dehydrogenase catalytic domain-like"/>
    <property type="match status" value="1"/>
</dbReference>
<dbReference type="EMBL" id="QKWJ01000034">
    <property type="protein sequence ID" value="RDK07854.1"/>
    <property type="molecule type" value="Genomic_DNA"/>
</dbReference>
<dbReference type="InterPro" id="IPR036291">
    <property type="entry name" value="NAD(P)-bd_dom_sf"/>
</dbReference>
<sequence>MISDTREPVLRIGVFEAAQQDAIDAAFRCVSEAEIAADGALRSAVRAIVTRSNFQVPAAVIDRLPALRVIATSGVGYDGIPVAHAARRGIVVTNTPGVLDAAVCELGIGLLLALLRRIPAADRHVRGGAWREDDFPLTTSLAGKRVGIVGLGRIGMGIAQRLMPFGVELAYSGTQRASLPYRYCESPIALAESVDILILTCRATEQNRHLVDAALLAALGPDGYLLNLARGSVVDEAALCEALQAGTIRGAALDVFESEPLADSPLTALPNVLLSPHAGTATRETRAVMLRLMLDNVQAVLAGRAALTPVAVA</sequence>
<feature type="domain" description="D-isomer specific 2-hydroxyacid dehydrogenase catalytic" evidence="5">
    <location>
        <begin position="43"/>
        <end position="310"/>
    </location>
</feature>
<dbReference type="Pfam" id="PF00389">
    <property type="entry name" value="2-Hacid_dh"/>
    <property type="match status" value="1"/>
</dbReference>
<dbReference type="Proteomes" id="UP000255165">
    <property type="component" value="Unassembled WGS sequence"/>
</dbReference>
<keyword evidence="3" id="KW-0520">NAD</keyword>
<evidence type="ECO:0000256" key="3">
    <source>
        <dbReference type="ARBA" id="ARBA00023027"/>
    </source>
</evidence>
<proteinExistence type="inferred from homology"/>
<evidence type="ECO:0000313" key="8">
    <source>
        <dbReference type="Proteomes" id="UP000255165"/>
    </source>
</evidence>
<dbReference type="Gene3D" id="3.40.50.720">
    <property type="entry name" value="NAD(P)-binding Rossmann-like Domain"/>
    <property type="match status" value="2"/>
</dbReference>
<dbReference type="RefSeq" id="WP_115213855.1">
    <property type="nucleotide sequence ID" value="NZ_QKWJ01000034.1"/>
</dbReference>
<dbReference type="PANTHER" id="PTHR10996:SF178">
    <property type="entry name" value="2-HYDROXYACID DEHYDROGENASE YGL185C-RELATED"/>
    <property type="match status" value="1"/>
</dbReference>
<dbReference type="PANTHER" id="PTHR10996">
    <property type="entry name" value="2-HYDROXYACID DEHYDROGENASE-RELATED"/>
    <property type="match status" value="1"/>
</dbReference>